<dbReference type="Gramene" id="TuG1812G0200001390.01.T01">
    <property type="protein sequence ID" value="TuG1812G0200001390.01.T01.cds345419"/>
    <property type="gene ID" value="TuG1812G0200001390.01"/>
</dbReference>
<dbReference type="AlphaFoldDB" id="A0A8R7TE40"/>
<reference evidence="3" key="1">
    <citation type="journal article" date="2013" name="Nature">
        <title>Draft genome of the wheat A-genome progenitor Triticum urartu.</title>
        <authorList>
            <person name="Ling H.Q."/>
            <person name="Zhao S."/>
            <person name="Liu D."/>
            <person name="Wang J."/>
            <person name="Sun H."/>
            <person name="Zhang C."/>
            <person name="Fan H."/>
            <person name="Li D."/>
            <person name="Dong L."/>
            <person name="Tao Y."/>
            <person name="Gao C."/>
            <person name="Wu H."/>
            <person name="Li Y."/>
            <person name="Cui Y."/>
            <person name="Guo X."/>
            <person name="Zheng S."/>
            <person name="Wang B."/>
            <person name="Yu K."/>
            <person name="Liang Q."/>
            <person name="Yang W."/>
            <person name="Lou X."/>
            <person name="Chen J."/>
            <person name="Feng M."/>
            <person name="Jian J."/>
            <person name="Zhang X."/>
            <person name="Luo G."/>
            <person name="Jiang Y."/>
            <person name="Liu J."/>
            <person name="Wang Z."/>
            <person name="Sha Y."/>
            <person name="Zhang B."/>
            <person name="Wu H."/>
            <person name="Tang D."/>
            <person name="Shen Q."/>
            <person name="Xue P."/>
            <person name="Zou S."/>
            <person name="Wang X."/>
            <person name="Liu X."/>
            <person name="Wang F."/>
            <person name="Yang Y."/>
            <person name="An X."/>
            <person name="Dong Z."/>
            <person name="Zhang K."/>
            <person name="Zhang X."/>
            <person name="Luo M.C."/>
            <person name="Dvorak J."/>
            <person name="Tong Y."/>
            <person name="Wang J."/>
            <person name="Yang H."/>
            <person name="Li Z."/>
            <person name="Wang D."/>
            <person name="Zhang A."/>
            <person name="Wang J."/>
        </authorList>
    </citation>
    <scope>NUCLEOTIDE SEQUENCE</scope>
    <source>
        <strain evidence="3">cv. G1812</strain>
    </source>
</reference>
<organism evidence="2 3">
    <name type="scientific">Triticum urartu</name>
    <name type="common">Red wild einkorn</name>
    <name type="synonym">Crithodium urartu</name>
    <dbReference type="NCBI Taxonomy" id="4572"/>
    <lineage>
        <taxon>Eukaryota</taxon>
        <taxon>Viridiplantae</taxon>
        <taxon>Streptophyta</taxon>
        <taxon>Embryophyta</taxon>
        <taxon>Tracheophyta</taxon>
        <taxon>Spermatophyta</taxon>
        <taxon>Magnoliopsida</taxon>
        <taxon>Liliopsida</taxon>
        <taxon>Poales</taxon>
        <taxon>Poaceae</taxon>
        <taxon>BOP clade</taxon>
        <taxon>Pooideae</taxon>
        <taxon>Triticodae</taxon>
        <taxon>Triticeae</taxon>
        <taxon>Triticinae</taxon>
        <taxon>Triticum</taxon>
    </lineage>
</organism>
<evidence type="ECO:0000313" key="2">
    <source>
        <dbReference type="EnsemblPlants" id="TuG1812G0200001390.01.T01.cds345419"/>
    </source>
</evidence>
<sequence length="116" mass="12383">RCGRGGGRALPARLRRGGGHLGCLLLKLTDRLEVQSHGEGGRDGGWAVQEQQRRRSNEASCHLRSCQVTWGSQRRLPGVHRAESGGGCPATSSLGQRHVSVEGAMGSSPTACRRPF</sequence>
<reference evidence="2" key="2">
    <citation type="submission" date="2018-03" db="EMBL/GenBank/DDBJ databases">
        <title>The Triticum urartu genome reveals the dynamic nature of wheat genome evolution.</title>
        <authorList>
            <person name="Ling H."/>
            <person name="Ma B."/>
            <person name="Shi X."/>
            <person name="Liu H."/>
            <person name="Dong L."/>
            <person name="Sun H."/>
            <person name="Cao Y."/>
            <person name="Gao Q."/>
            <person name="Zheng S."/>
            <person name="Li Y."/>
            <person name="Yu Y."/>
            <person name="Du H."/>
            <person name="Qi M."/>
            <person name="Li Y."/>
            <person name="Yu H."/>
            <person name="Cui Y."/>
            <person name="Wang N."/>
            <person name="Chen C."/>
            <person name="Wu H."/>
            <person name="Zhao Y."/>
            <person name="Zhang J."/>
            <person name="Li Y."/>
            <person name="Zhou W."/>
            <person name="Zhang B."/>
            <person name="Hu W."/>
            <person name="Eijk M."/>
            <person name="Tang J."/>
            <person name="Witsenboer H."/>
            <person name="Zhao S."/>
            <person name="Li Z."/>
            <person name="Zhang A."/>
            <person name="Wang D."/>
            <person name="Liang C."/>
        </authorList>
    </citation>
    <scope>NUCLEOTIDE SEQUENCE [LARGE SCALE GENOMIC DNA]</scope>
    <source>
        <strain evidence="2">cv. G1812</strain>
    </source>
</reference>
<feature type="region of interest" description="Disordered" evidence="1">
    <location>
        <begin position="77"/>
        <end position="116"/>
    </location>
</feature>
<proteinExistence type="predicted"/>
<reference evidence="2" key="3">
    <citation type="submission" date="2022-06" db="UniProtKB">
        <authorList>
            <consortium name="EnsemblPlants"/>
        </authorList>
    </citation>
    <scope>IDENTIFICATION</scope>
</reference>
<dbReference type="EnsemblPlants" id="TuG1812G0200001390.01.T01">
    <property type="protein sequence ID" value="TuG1812G0200001390.01.T01.cds345419"/>
    <property type="gene ID" value="TuG1812G0200001390.01"/>
</dbReference>
<name>A0A8R7TE40_TRIUA</name>
<protein>
    <submittedName>
        <fullName evidence="2">Uncharacterized protein</fullName>
    </submittedName>
</protein>
<evidence type="ECO:0000313" key="3">
    <source>
        <dbReference type="Proteomes" id="UP000015106"/>
    </source>
</evidence>
<accession>A0A8R7TE40</accession>
<evidence type="ECO:0000256" key="1">
    <source>
        <dbReference type="SAM" id="MobiDB-lite"/>
    </source>
</evidence>
<dbReference type="Proteomes" id="UP000015106">
    <property type="component" value="Chromosome 2"/>
</dbReference>
<keyword evidence="3" id="KW-1185">Reference proteome</keyword>